<name>A0A0K1QG07_9BACT</name>
<dbReference type="AlphaFoldDB" id="A0A0K1QG07"/>
<dbReference type="Pfam" id="PF13540">
    <property type="entry name" value="RCC1_2"/>
    <property type="match status" value="1"/>
</dbReference>
<organism evidence="1 2">
    <name type="scientific">Labilithrix luteola</name>
    <dbReference type="NCBI Taxonomy" id="1391654"/>
    <lineage>
        <taxon>Bacteria</taxon>
        <taxon>Pseudomonadati</taxon>
        <taxon>Myxococcota</taxon>
        <taxon>Polyangia</taxon>
        <taxon>Polyangiales</taxon>
        <taxon>Labilitrichaceae</taxon>
        <taxon>Labilithrix</taxon>
    </lineage>
</organism>
<accession>A0A0K1QG07</accession>
<dbReference type="Proteomes" id="UP000064967">
    <property type="component" value="Chromosome"/>
</dbReference>
<dbReference type="Gene3D" id="2.130.10.30">
    <property type="entry name" value="Regulator of chromosome condensation 1/beta-lactamase-inhibitor protein II"/>
    <property type="match status" value="2"/>
</dbReference>
<dbReference type="PROSITE" id="PS51257">
    <property type="entry name" value="PROKAR_LIPOPROTEIN"/>
    <property type="match status" value="1"/>
</dbReference>
<proteinExistence type="predicted"/>
<keyword evidence="2" id="KW-1185">Reference proteome</keyword>
<dbReference type="PROSITE" id="PS50012">
    <property type="entry name" value="RCC1_3"/>
    <property type="match status" value="5"/>
</dbReference>
<dbReference type="PANTHER" id="PTHR45982">
    <property type="entry name" value="REGULATOR OF CHROMOSOME CONDENSATION"/>
    <property type="match status" value="1"/>
</dbReference>
<gene>
    <name evidence="1" type="ORF">AKJ09_11260</name>
</gene>
<protein>
    <recommendedName>
        <fullName evidence="3">BNR repeat domain protein</fullName>
    </recommendedName>
</protein>
<dbReference type="OrthoDB" id="9758365at2"/>
<dbReference type="KEGG" id="llu:AKJ09_11260"/>
<dbReference type="SUPFAM" id="SSF50985">
    <property type="entry name" value="RCC1/BLIP-II"/>
    <property type="match status" value="2"/>
</dbReference>
<evidence type="ECO:0008006" key="3">
    <source>
        <dbReference type="Google" id="ProtNLM"/>
    </source>
</evidence>
<dbReference type="InterPro" id="IPR009091">
    <property type="entry name" value="RCC1/BLIP-II"/>
</dbReference>
<dbReference type="PANTHER" id="PTHR45982:SF1">
    <property type="entry name" value="REGULATOR OF CHROMOSOME CONDENSATION"/>
    <property type="match status" value="1"/>
</dbReference>
<dbReference type="EMBL" id="CP012333">
    <property type="protein sequence ID" value="AKV04597.1"/>
    <property type="molecule type" value="Genomic_DNA"/>
</dbReference>
<dbReference type="STRING" id="1391654.AKJ09_11260"/>
<reference evidence="1 2" key="1">
    <citation type="submission" date="2015-08" db="EMBL/GenBank/DDBJ databases">
        <authorList>
            <person name="Babu N.S."/>
            <person name="Beckwith C.J."/>
            <person name="Beseler K.G."/>
            <person name="Brison A."/>
            <person name="Carone J.V."/>
            <person name="Caskin T.P."/>
            <person name="Diamond M."/>
            <person name="Durham M.E."/>
            <person name="Foxe J.M."/>
            <person name="Go M."/>
            <person name="Henderson B.A."/>
            <person name="Jones I.B."/>
            <person name="McGettigan J.A."/>
            <person name="Micheletti S.J."/>
            <person name="Nasrallah M.E."/>
            <person name="Ortiz D."/>
            <person name="Piller C.R."/>
            <person name="Privatt S.R."/>
            <person name="Schneider S.L."/>
            <person name="Sharp S."/>
            <person name="Smith T.C."/>
            <person name="Stanton J.D."/>
            <person name="Ullery H.E."/>
            <person name="Wilson R.J."/>
            <person name="Serrano M.G."/>
            <person name="Buck G."/>
            <person name="Lee V."/>
            <person name="Wang Y."/>
            <person name="Carvalho R."/>
            <person name="Voegtly L."/>
            <person name="Shi R."/>
            <person name="Duckworth R."/>
            <person name="Johnson A."/>
            <person name="Loviza R."/>
            <person name="Walstead R."/>
            <person name="Shah Z."/>
            <person name="Kiflezghi M."/>
            <person name="Wade K."/>
            <person name="Ball S.L."/>
            <person name="Bradley K.W."/>
            <person name="Asai D.J."/>
            <person name="Bowman C.A."/>
            <person name="Russell D.A."/>
            <person name="Pope W.H."/>
            <person name="Jacobs-Sera D."/>
            <person name="Hendrix R.W."/>
            <person name="Hatfull G.F."/>
        </authorList>
    </citation>
    <scope>NUCLEOTIDE SEQUENCE [LARGE SCALE GENOMIC DNA]</scope>
    <source>
        <strain evidence="1 2">DSM 27648</strain>
    </source>
</reference>
<evidence type="ECO:0000313" key="1">
    <source>
        <dbReference type="EMBL" id="AKV04597.1"/>
    </source>
</evidence>
<dbReference type="GO" id="GO:0005737">
    <property type="term" value="C:cytoplasm"/>
    <property type="evidence" value="ECO:0007669"/>
    <property type="project" value="TreeGrafter"/>
</dbReference>
<dbReference type="InterPro" id="IPR000408">
    <property type="entry name" value="Reg_chr_condens"/>
</dbReference>
<dbReference type="PRINTS" id="PR00633">
    <property type="entry name" value="RCCNDNSATION"/>
</dbReference>
<sequence>MKLMRLLWIGIVAAGAGVVLFACSSKSGFSEDPVVDGGPVVEASLPAEHDASVDEDAADATDDYVVPDASVTCGTGPCAVSLSGWGNTLCALLADGTVACWGSNDQAQLGYDTGPDFPHASATANRVPDLSGVAQVSVGEANTCARVADGGVLCWGAPDLLNAGTSRDGGDAPFSAPAFTPTRLDLVEPASSVAVGSNVACSTDAAGKVRCWGQNGHLELGRGAPKGEPGPPGDVALGARIAVVEPGVERVFALTAAGDLWSWGASTQQGGYGFLLARDTSEDPDGVPAKVPFGVVRGVGSGPNHGCAVVGRYVTCWGANDNGQLGRGTFGPEFYSPAPTNLEFVIHGEDVDAGTPGRGDVTIDLSVSDGHSCAVMASGRVYCWGGNFGSKLGDGVPADVQRTGRPTRIVGLSGPAVRVVSTASATCALLQTGNIECWGTNFVGQLGRGARDDQTHPHPVNVVLPP</sequence>
<dbReference type="InterPro" id="IPR051553">
    <property type="entry name" value="Ran_GTPase-activating"/>
</dbReference>
<dbReference type="GO" id="GO:0005085">
    <property type="term" value="F:guanyl-nucleotide exchange factor activity"/>
    <property type="evidence" value="ECO:0007669"/>
    <property type="project" value="TreeGrafter"/>
</dbReference>
<evidence type="ECO:0000313" key="2">
    <source>
        <dbReference type="Proteomes" id="UP000064967"/>
    </source>
</evidence>